<dbReference type="GO" id="GO:0016757">
    <property type="term" value="F:glycosyltransferase activity"/>
    <property type="evidence" value="ECO:0007669"/>
    <property type="project" value="UniProtKB-KW"/>
</dbReference>
<dbReference type="AlphaFoldDB" id="A0A561VG84"/>
<comment type="caution">
    <text evidence="5">The sequence shown here is derived from an EMBL/GenBank/DDBJ whole genome shotgun (WGS) entry which is preliminary data.</text>
</comment>
<sequence length="405" mass="43382">MKILMLAQFFPPDIGGEERHVLNLANALVARGHQVVVGTQLLPGTDRVETLPGGVVVHRFTSSAMRLGARYSDPHRPHHLPLPDPALTTALNRLVERVRPDVVHAHNWIVNSAVALRRRYPFKLVLTLHDYSNVCATKRMMRDGRPCPGPGARCLPCAGGHYGTVVGAGTALAVKAMHRWKDHAVDHIVSVSNAVAQRNGVPGGPVPSSVIPNFVPDTVAELIEHADNPDLPPGDFLFFAGDLLRDKGVPTLLDAYQRLGAGRPPLVMVGRRSPAVPDELPAGVRVFEQWTHPRVMAAFRRCTLAVLPSTWPDPCPTTVLEAMAAGRPVITTSTGGMVDMVQDGVSGVLVAPGDAAALAKAIGRLLADPGLRDRLGDAGRARVEHFTASSVAARVEKVYQEVMAA</sequence>
<dbReference type="Proteomes" id="UP000320239">
    <property type="component" value="Unassembled WGS sequence"/>
</dbReference>
<dbReference type="EMBL" id="VIWY01000007">
    <property type="protein sequence ID" value="TWG10625.1"/>
    <property type="molecule type" value="Genomic_DNA"/>
</dbReference>
<dbReference type="Gene3D" id="3.40.50.2000">
    <property type="entry name" value="Glycogen Phosphorylase B"/>
    <property type="match status" value="2"/>
</dbReference>
<feature type="domain" description="Glycosyltransferase subfamily 4-like N-terminal" evidence="4">
    <location>
        <begin position="14"/>
        <end position="216"/>
    </location>
</feature>
<dbReference type="InterPro" id="IPR028098">
    <property type="entry name" value="Glyco_trans_4-like_N"/>
</dbReference>
<evidence type="ECO:0000259" key="4">
    <source>
        <dbReference type="Pfam" id="PF13439"/>
    </source>
</evidence>
<dbReference type="RefSeq" id="WP_122976636.1">
    <property type="nucleotide sequence ID" value="NZ_BOMX01000126.1"/>
</dbReference>
<dbReference type="PANTHER" id="PTHR12526:SF510">
    <property type="entry name" value="D-INOSITOL 3-PHOSPHATE GLYCOSYLTRANSFERASE"/>
    <property type="match status" value="1"/>
</dbReference>
<keyword evidence="1" id="KW-0328">Glycosyltransferase</keyword>
<reference evidence="5 6" key="1">
    <citation type="submission" date="2019-06" db="EMBL/GenBank/DDBJ databases">
        <title>Sequencing the genomes of 1000 actinobacteria strains.</title>
        <authorList>
            <person name="Klenk H.-P."/>
        </authorList>
    </citation>
    <scope>NUCLEOTIDE SEQUENCE [LARGE SCALE GENOMIC DNA]</scope>
    <source>
        <strain evidence="5 6">DSM 43866</strain>
    </source>
</reference>
<protein>
    <submittedName>
        <fullName evidence="5">Glycosyltransferase involved in cell wall biosynthesis</fullName>
    </submittedName>
</protein>
<gene>
    <name evidence="5" type="ORF">FHX34_107117</name>
</gene>
<dbReference type="OrthoDB" id="9787111at2"/>
<dbReference type="Pfam" id="PF13439">
    <property type="entry name" value="Glyco_transf_4"/>
    <property type="match status" value="1"/>
</dbReference>
<evidence type="ECO:0000313" key="6">
    <source>
        <dbReference type="Proteomes" id="UP000320239"/>
    </source>
</evidence>
<evidence type="ECO:0000256" key="1">
    <source>
        <dbReference type="ARBA" id="ARBA00022676"/>
    </source>
</evidence>
<proteinExistence type="predicted"/>
<dbReference type="Pfam" id="PF00534">
    <property type="entry name" value="Glycos_transf_1"/>
    <property type="match status" value="1"/>
</dbReference>
<dbReference type="InterPro" id="IPR001296">
    <property type="entry name" value="Glyco_trans_1"/>
</dbReference>
<evidence type="ECO:0000313" key="5">
    <source>
        <dbReference type="EMBL" id="TWG10625.1"/>
    </source>
</evidence>
<feature type="domain" description="Glycosyl transferase family 1" evidence="3">
    <location>
        <begin position="235"/>
        <end position="381"/>
    </location>
</feature>
<accession>A0A561VG84</accession>
<dbReference type="PANTHER" id="PTHR12526">
    <property type="entry name" value="GLYCOSYLTRANSFERASE"/>
    <property type="match status" value="1"/>
</dbReference>
<organism evidence="5 6">
    <name type="scientific">Actinoplanes teichomyceticus</name>
    <dbReference type="NCBI Taxonomy" id="1867"/>
    <lineage>
        <taxon>Bacteria</taxon>
        <taxon>Bacillati</taxon>
        <taxon>Actinomycetota</taxon>
        <taxon>Actinomycetes</taxon>
        <taxon>Micromonosporales</taxon>
        <taxon>Micromonosporaceae</taxon>
        <taxon>Actinoplanes</taxon>
    </lineage>
</organism>
<name>A0A561VG84_ACTTI</name>
<evidence type="ECO:0000259" key="3">
    <source>
        <dbReference type="Pfam" id="PF00534"/>
    </source>
</evidence>
<keyword evidence="2 5" id="KW-0808">Transferase</keyword>
<dbReference type="CDD" id="cd03801">
    <property type="entry name" value="GT4_PimA-like"/>
    <property type="match status" value="1"/>
</dbReference>
<evidence type="ECO:0000256" key="2">
    <source>
        <dbReference type="ARBA" id="ARBA00022679"/>
    </source>
</evidence>
<dbReference type="SUPFAM" id="SSF53756">
    <property type="entry name" value="UDP-Glycosyltransferase/glycogen phosphorylase"/>
    <property type="match status" value="1"/>
</dbReference>
<keyword evidence="6" id="KW-1185">Reference proteome</keyword>